<dbReference type="GO" id="GO:0005840">
    <property type="term" value="C:ribosome"/>
    <property type="evidence" value="ECO:0007669"/>
    <property type="project" value="UniProtKB-KW"/>
</dbReference>
<gene>
    <name evidence="1" type="ORF">STAS_33790</name>
</gene>
<dbReference type="EMBL" id="BKCP01012403">
    <property type="protein sequence ID" value="GER56094.1"/>
    <property type="molecule type" value="Genomic_DNA"/>
</dbReference>
<comment type="caution">
    <text evidence="1">The sequence shown here is derived from an EMBL/GenBank/DDBJ whole genome shotgun (WGS) entry which is preliminary data.</text>
</comment>
<protein>
    <submittedName>
        <fullName evidence="1">60S ribosomal protein L9</fullName>
    </submittedName>
</protein>
<accession>A0A5A7RFY4</accession>
<dbReference type="OrthoDB" id="10252633at2759"/>
<evidence type="ECO:0000313" key="2">
    <source>
        <dbReference type="Proteomes" id="UP000325081"/>
    </source>
</evidence>
<dbReference type="AlphaFoldDB" id="A0A5A7RFY4"/>
<proteinExistence type="predicted"/>
<keyword evidence="1" id="KW-0687">Ribonucleoprotein</keyword>
<sequence length="216" mass="24116">MLSVRPVSLSLAHSTPTGAKTLDEILYSLISGGRGRRIGESSRPSLVQAFHSSPLWRLHRESTNHLMWAATPFRPQRPQLAFDATDGGGFLGYMVWTVQDDGTIKVKAPRDKLTLNFKHLNLDFRLITDEATGEKKLNMDMWFSSRPCHCITQGLRCVTSLGRRGYEEFIAILYVLCILTWSAARCVSFKTMTGLNGFKKSSGYNIVKSSALLVNS</sequence>
<name>A0A5A7RFY4_STRAF</name>
<reference evidence="2" key="1">
    <citation type="journal article" date="2019" name="Curr. Biol.">
        <title>Genome Sequence of Striga asiatica Provides Insight into the Evolution of Plant Parasitism.</title>
        <authorList>
            <person name="Yoshida S."/>
            <person name="Kim S."/>
            <person name="Wafula E.K."/>
            <person name="Tanskanen J."/>
            <person name="Kim Y.M."/>
            <person name="Honaas L."/>
            <person name="Yang Z."/>
            <person name="Spallek T."/>
            <person name="Conn C.E."/>
            <person name="Ichihashi Y."/>
            <person name="Cheong K."/>
            <person name="Cui S."/>
            <person name="Der J.P."/>
            <person name="Gundlach H."/>
            <person name="Jiao Y."/>
            <person name="Hori C."/>
            <person name="Ishida J.K."/>
            <person name="Kasahara H."/>
            <person name="Kiba T."/>
            <person name="Kim M.S."/>
            <person name="Koo N."/>
            <person name="Laohavisit A."/>
            <person name="Lee Y.H."/>
            <person name="Lumba S."/>
            <person name="McCourt P."/>
            <person name="Mortimer J.C."/>
            <person name="Mutuku J.M."/>
            <person name="Nomura T."/>
            <person name="Sasaki-Sekimoto Y."/>
            <person name="Seto Y."/>
            <person name="Wang Y."/>
            <person name="Wakatake T."/>
            <person name="Sakakibara H."/>
            <person name="Demura T."/>
            <person name="Yamaguchi S."/>
            <person name="Yoneyama K."/>
            <person name="Manabe R.I."/>
            <person name="Nelson D.C."/>
            <person name="Schulman A.H."/>
            <person name="Timko M.P."/>
            <person name="dePamphilis C.W."/>
            <person name="Choi D."/>
            <person name="Shirasu K."/>
        </authorList>
    </citation>
    <scope>NUCLEOTIDE SEQUENCE [LARGE SCALE GENOMIC DNA]</scope>
    <source>
        <strain evidence="2">cv. UVA1</strain>
    </source>
</reference>
<keyword evidence="1" id="KW-0689">Ribosomal protein</keyword>
<dbReference type="Proteomes" id="UP000325081">
    <property type="component" value="Unassembled WGS sequence"/>
</dbReference>
<keyword evidence="2" id="KW-1185">Reference proteome</keyword>
<organism evidence="1 2">
    <name type="scientific">Striga asiatica</name>
    <name type="common">Asiatic witchweed</name>
    <name type="synonym">Buchnera asiatica</name>
    <dbReference type="NCBI Taxonomy" id="4170"/>
    <lineage>
        <taxon>Eukaryota</taxon>
        <taxon>Viridiplantae</taxon>
        <taxon>Streptophyta</taxon>
        <taxon>Embryophyta</taxon>
        <taxon>Tracheophyta</taxon>
        <taxon>Spermatophyta</taxon>
        <taxon>Magnoliopsida</taxon>
        <taxon>eudicotyledons</taxon>
        <taxon>Gunneridae</taxon>
        <taxon>Pentapetalae</taxon>
        <taxon>asterids</taxon>
        <taxon>lamiids</taxon>
        <taxon>Lamiales</taxon>
        <taxon>Orobanchaceae</taxon>
        <taxon>Buchnereae</taxon>
        <taxon>Striga</taxon>
    </lineage>
</organism>
<evidence type="ECO:0000313" key="1">
    <source>
        <dbReference type="EMBL" id="GER56094.1"/>
    </source>
</evidence>